<dbReference type="Proteomes" id="UP000800036">
    <property type="component" value="Unassembled WGS sequence"/>
</dbReference>
<feature type="transmembrane region" description="Helical" evidence="1">
    <location>
        <begin position="46"/>
        <end position="67"/>
    </location>
</feature>
<protein>
    <submittedName>
        <fullName evidence="2">Uncharacterized protein</fullName>
    </submittedName>
</protein>
<dbReference type="AlphaFoldDB" id="A0A6A5VR54"/>
<name>A0A6A5VR54_9PLEO</name>
<evidence type="ECO:0000313" key="2">
    <source>
        <dbReference type="EMBL" id="KAF1975727.1"/>
    </source>
</evidence>
<evidence type="ECO:0000256" key="1">
    <source>
        <dbReference type="SAM" id="Phobius"/>
    </source>
</evidence>
<gene>
    <name evidence="2" type="ORF">BU23DRAFT_552224</name>
</gene>
<keyword evidence="1" id="KW-1133">Transmembrane helix</keyword>
<keyword evidence="1" id="KW-0812">Transmembrane</keyword>
<keyword evidence="3" id="KW-1185">Reference proteome</keyword>
<dbReference type="EMBL" id="ML976669">
    <property type="protein sequence ID" value="KAF1975727.1"/>
    <property type="molecule type" value="Genomic_DNA"/>
</dbReference>
<keyword evidence="1" id="KW-0472">Membrane</keyword>
<proteinExistence type="predicted"/>
<organism evidence="2 3">
    <name type="scientific">Bimuria novae-zelandiae CBS 107.79</name>
    <dbReference type="NCBI Taxonomy" id="1447943"/>
    <lineage>
        <taxon>Eukaryota</taxon>
        <taxon>Fungi</taxon>
        <taxon>Dikarya</taxon>
        <taxon>Ascomycota</taxon>
        <taxon>Pezizomycotina</taxon>
        <taxon>Dothideomycetes</taxon>
        <taxon>Pleosporomycetidae</taxon>
        <taxon>Pleosporales</taxon>
        <taxon>Massarineae</taxon>
        <taxon>Didymosphaeriaceae</taxon>
        <taxon>Bimuria</taxon>
    </lineage>
</organism>
<accession>A0A6A5VR54</accession>
<sequence>MSTSPTYYKELNTVRFSGVIAAALFIAFVAANLSRRSQSSGLFSDAIFASSLACAEFGFYVSDYGFIRWLDTQGPS</sequence>
<reference evidence="2" key="1">
    <citation type="journal article" date="2020" name="Stud. Mycol.">
        <title>101 Dothideomycetes genomes: a test case for predicting lifestyles and emergence of pathogens.</title>
        <authorList>
            <person name="Haridas S."/>
            <person name="Albert R."/>
            <person name="Binder M."/>
            <person name="Bloem J."/>
            <person name="Labutti K."/>
            <person name="Salamov A."/>
            <person name="Andreopoulos B."/>
            <person name="Baker S."/>
            <person name="Barry K."/>
            <person name="Bills G."/>
            <person name="Bluhm B."/>
            <person name="Cannon C."/>
            <person name="Castanera R."/>
            <person name="Culley D."/>
            <person name="Daum C."/>
            <person name="Ezra D."/>
            <person name="Gonzalez J."/>
            <person name="Henrissat B."/>
            <person name="Kuo A."/>
            <person name="Liang C."/>
            <person name="Lipzen A."/>
            <person name="Lutzoni F."/>
            <person name="Magnuson J."/>
            <person name="Mondo S."/>
            <person name="Nolan M."/>
            <person name="Ohm R."/>
            <person name="Pangilinan J."/>
            <person name="Park H.-J."/>
            <person name="Ramirez L."/>
            <person name="Alfaro M."/>
            <person name="Sun H."/>
            <person name="Tritt A."/>
            <person name="Yoshinaga Y."/>
            <person name="Zwiers L.-H."/>
            <person name="Turgeon B."/>
            <person name="Goodwin S."/>
            <person name="Spatafora J."/>
            <person name="Crous P."/>
            <person name="Grigoriev I."/>
        </authorList>
    </citation>
    <scope>NUCLEOTIDE SEQUENCE</scope>
    <source>
        <strain evidence="2">CBS 107.79</strain>
    </source>
</reference>
<evidence type="ECO:0000313" key="3">
    <source>
        <dbReference type="Proteomes" id="UP000800036"/>
    </source>
</evidence>
<feature type="transmembrane region" description="Helical" evidence="1">
    <location>
        <begin position="14"/>
        <end position="34"/>
    </location>
</feature>